<feature type="DNA-binding region" description="OmpR/PhoB-type" evidence="2">
    <location>
        <begin position="77"/>
        <end position="174"/>
    </location>
</feature>
<dbReference type="Proteomes" id="UP000244898">
    <property type="component" value="Unassembled WGS sequence"/>
</dbReference>
<evidence type="ECO:0000313" key="5">
    <source>
        <dbReference type="Proteomes" id="UP000244898"/>
    </source>
</evidence>
<dbReference type="SUPFAM" id="SSF46894">
    <property type="entry name" value="C-terminal effector domain of the bipartite response regulators"/>
    <property type="match status" value="1"/>
</dbReference>
<dbReference type="EMBL" id="ONZG01000005">
    <property type="protein sequence ID" value="SPJ28983.1"/>
    <property type="molecule type" value="Genomic_DNA"/>
</dbReference>
<dbReference type="CDD" id="cd00383">
    <property type="entry name" value="trans_reg_C"/>
    <property type="match status" value="1"/>
</dbReference>
<dbReference type="PROSITE" id="PS51755">
    <property type="entry name" value="OMPR_PHOB"/>
    <property type="match status" value="1"/>
</dbReference>
<dbReference type="GO" id="GO:0000160">
    <property type="term" value="P:phosphorelay signal transduction system"/>
    <property type="evidence" value="ECO:0007669"/>
    <property type="project" value="InterPro"/>
</dbReference>
<dbReference type="SMART" id="SM00862">
    <property type="entry name" value="Trans_reg_C"/>
    <property type="match status" value="1"/>
</dbReference>
<gene>
    <name evidence="4" type="primary">cadC</name>
    <name evidence="4" type="ORF">TRM7615_02493</name>
</gene>
<evidence type="ECO:0000313" key="4">
    <source>
        <dbReference type="EMBL" id="SPJ28983.1"/>
    </source>
</evidence>
<accession>A0A2R8C9C6</accession>
<evidence type="ECO:0000256" key="2">
    <source>
        <dbReference type="PROSITE-ProRule" id="PRU01091"/>
    </source>
</evidence>
<name>A0A2R8C9C6_9RHOB</name>
<dbReference type="SUPFAM" id="SSF48452">
    <property type="entry name" value="TPR-like"/>
    <property type="match status" value="1"/>
</dbReference>
<dbReference type="Pfam" id="PF00486">
    <property type="entry name" value="Trans_reg_C"/>
    <property type="match status" value="1"/>
</dbReference>
<evidence type="ECO:0000259" key="3">
    <source>
        <dbReference type="PROSITE" id="PS51755"/>
    </source>
</evidence>
<dbReference type="InterPro" id="IPR001867">
    <property type="entry name" value="OmpR/PhoB-type_DNA-bd"/>
</dbReference>
<sequence>MIAENLRLPSLNTIRVPPASAEARANMADQTHKLNDRPIGKTNFNVDHGYALFNLRYNGRDADPRGMLCVSADDVRVERISLGEMIYVPEHDQLYQQDGTPVYLRAQSSKVLQHLTQRLGLLVTRDELITHVWRGLAVTDDSLTQCISDLRRALEDKERKVLRTLPKRGFVLNGEVVPVGEASIETSVPVLQAHEFGDHLGQEVIASVQNWEKVQSPELRNQAVIVSSGTDRMSVKQIRFANIARAAAACSQWARQHGAIIALTVPGEPFDSLLFAAGSGEVLASVEVRELAHQHPALSFEDLGHFNEHASYRAFRLTPDGLDQAFEPALGGQALLPAVAVLPLQNIQGSEPDILGTVFADLVSGTLSAAEEINVISRLSTAAFSRGKPNMDDVGRFLKAEFVLSGFFIRRDDKMQLNLEFAEVSSRRMLWSYRLEVSISDLLGEFEPAHEIVARIRRAILINEIRRASIKPLGDLQNYSLMLAAVGLMHRLSPHEFTKARKLLDTLADRAPNHPVPLAWTARWHLLRVVQGWSDDPAKDAQAALGCTGRALDADPENVLALACEGHVLTNLTHRFDEAEDRYDRALENNPSDPNARALRGMLLAFQDRGEEGVRDTELALRLSPLDPHRFFYLAMAAGAWFTPGDFEKAEHYARASLRLNRTHLSTLRMLAAAQQMSGKHQAARDTAAELMRLQPGLRVTSWLKSSPSADFRTGRLFAQALREAGVPD</sequence>
<dbReference type="AlphaFoldDB" id="A0A2R8C9C6"/>
<dbReference type="GO" id="GO:0003677">
    <property type="term" value="F:DNA binding"/>
    <property type="evidence" value="ECO:0007669"/>
    <property type="project" value="UniProtKB-UniRule"/>
</dbReference>
<dbReference type="GO" id="GO:0006355">
    <property type="term" value="P:regulation of DNA-templated transcription"/>
    <property type="evidence" value="ECO:0007669"/>
    <property type="project" value="InterPro"/>
</dbReference>
<reference evidence="5" key="1">
    <citation type="submission" date="2018-03" db="EMBL/GenBank/DDBJ databases">
        <authorList>
            <person name="Rodrigo-Torres L."/>
            <person name="Arahal R. D."/>
            <person name="Lucena T."/>
        </authorList>
    </citation>
    <scope>NUCLEOTIDE SEQUENCE [LARGE SCALE GENOMIC DNA]</scope>
    <source>
        <strain evidence="5">CECT 7615</strain>
    </source>
</reference>
<dbReference type="InterPro" id="IPR016032">
    <property type="entry name" value="Sig_transdc_resp-reg_C-effctor"/>
</dbReference>
<feature type="domain" description="OmpR/PhoB-type" evidence="3">
    <location>
        <begin position="77"/>
        <end position="174"/>
    </location>
</feature>
<protein>
    <submittedName>
        <fullName evidence="4">Transcriptional activator CadC</fullName>
    </submittedName>
</protein>
<dbReference type="OrthoDB" id="9807521at2"/>
<proteinExistence type="predicted"/>
<keyword evidence="1 2" id="KW-0238">DNA-binding</keyword>
<dbReference type="Gene3D" id="1.10.10.10">
    <property type="entry name" value="Winged helix-like DNA-binding domain superfamily/Winged helix DNA-binding domain"/>
    <property type="match status" value="1"/>
</dbReference>
<dbReference type="InterPro" id="IPR011990">
    <property type="entry name" value="TPR-like_helical_dom_sf"/>
</dbReference>
<evidence type="ECO:0000256" key="1">
    <source>
        <dbReference type="ARBA" id="ARBA00023125"/>
    </source>
</evidence>
<dbReference type="Gene3D" id="1.25.40.10">
    <property type="entry name" value="Tetratricopeptide repeat domain"/>
    <property type="match status" value="1"/>
</dbReference>
<dbReference type="InterPro" id="IPR036388">
    <property type="entry name" value="WH-like_DNA-bd_sf"/>
</dbReference>
<organism evidence="4 5">
    <name type="scientific">Falsiruegeria mediterranea M17</name>
    <dbReference type="NCBI Taxonomy" id="1200281"/>
    <lineage>
        <taxon>Bacteria</taxon>
        <taxon>Pseudomonadati</taxon>
        <taxon>Pseudomonadota</taxon>
        <taxon>Alphaproteobacteria</taxon>
        <taxon>Rhodobacterales</taxon>
        <taxon>Roseobacteraceae</taxon>
        <taxon>Falsiruegeria</taxon>
    </lineage>
</organism>
<keyword evidence="5" id="KW-1185">Reference proteome</keyword>